<accession>A0A0C2V2F1</accession>
<reference evidence="2 3" key="1">
    <citation type="submission" date="2015-01" db="EMBL/GenBank/DDBJ databases">
        <title>Jeotgalibacillus campisalis genome sequencing.</title>
        <authorList>
            <person name="Goh K.M."/>
            <person name="Chan K.-G."/>
            <person name="Yaakop A.S."/>
            <person name="Ee R."/>
            <person name="Gan H.M."/>
            <person name="Chan C.S."/>
        </authorList>
    </citation>
    <scope>NUCLEOTIDE SEQUENCE [LARGE SCALE GENOMIC DNA]</scope>
    <source>
        <strain evidence="2 3">SF-57</strain>
    </source>
</reference>
<evidence type="ECO:0000313" key="2">
    <source>
        <dbReference type="EMBL" id="KIL43227.1"/>
    </source>
</evidence>
<name>A0A0C2V2F1_9BACL</name>
<gene>
    <name evidence="2" type="ORF">KR50_36300</name>
</gene>
<dbReference type="PATRIC" id="fig|220754.4.peg.3641"/>
<proteinExistence type="predicted"/>
<dbReference type="RefSeq" id="WP_041061603.1">
    <property type="nucleotide sequence ID" value="NZ_JXRR01000022.1"/>
</dbReference>
<protein>
    <submittedName>
        <fullName evidence="2">Uncharacterized protein</fullName>
    </submittedName>
</protein>
<comment type="caution">
    <text evidence="2">The sequence shown here is derived from an EMBL/GenBank/DDBJ whole genome shotgun (WGS) entry which is preliminary data.</text>
</comment>
<dbReference type="OrthoDB" id="2884312at2"/>
<evidence type="ECO:0000313" key="3">
    <source>
        <dbReference type="Proteomes" id="UP000031972"/>
    </source>
</evidence>
<dbReference type="InterPro" id="IPR019734">
    <property type="entry name" value="TPR_rpt"/>
</dbReference>
<keyword evidence="1" id="KW-0802">TPR repeat</keyword>
<evidence type="ECO:0000256" key="1">
    <source>
        <dbReference type="PROSITE-ProRule" id="PRU00339"/>
    </source>
</evidence>
<keyword evidence="3" id="KW-1185">Reference proteome</keyword>
<dbReference type="InterPro" id="IPR011990">
    <property type="entry name" value="TPR-like_helical_dom_sf"/>
</dbReference>
<dbReference type="AlphaFoldDB" id="A0A0C2V2F1"/>
<dbReference type="EMBL" id="JXRR01000022">
    <property type="protein sequence ID" value="KIL43227.1"/>
    <property type="molecule type" value="Genomic_DNA"/>
</dbReference>
<dbReference type="Gene3D" id="1.25.40.10">
    <property type="entry name" value="Tetratricopeptide repeat domain"/>
    <property type="match status" value="1"/>
</dbReference>
<dbReference type="Proteomes" id="UP000031972">
    <property type="component" value="Unassembled WGS sequence"/>
</dbReference>
<dbReference type="PROSITE" id="PS50005">
    <property type="entry name" value="TPR"/>
    <property type="match status" value="1"/>
</dbReference>
<dbReference type="SUPFAM" id="SSF48452">
    <property type="entry name" value="TPR-like"/>
    <property type="match status" value="1"/>
</dbReference>
<sequence length="136" mass="16254">MGIFSLIKPLKKYEDYVYKAGTYDNWFLKRKAIKVMSLATEQNFSKEEISSGLIYLGRLYSSSKEYQKASDCYNKAFELMKNENFKYSSNFKKMIQTFTKSGEQQKAQYWLDNLLQRQNYDKNYKKLKALQRKAKH</sequence>
<feature type="repeat" description="TPR" evidence="1">
    <location>
        <begin position="50"/>
        <end position="83"/>
    </location>
</feature>
<organism evidence="2 3">
    <name type="scientific">Jeotgalibacillus campisalis</name>
    <dbReference type="NCBI Taxonomy" id="220754"/>
    <lineage>
        <taxon>Bacteria</taxon>
        <taxon>Bacillati</taxon>
        <taxon>Bacillota</taxon>
        <taxon>Bacilli</taxon>
        <taxon>Bacillales</taxon>
        <taxon>Caryophanaceae</taxon>
        <taxon>Jeotgalibacillus</taxon>
    </lineage>
</organism>